<dbReference type="Proteomes" id="UP000761411">
    <property type="component" value="Unassembled WGS sequence"/>
</dbReference>
<evidence type="ECO:0000313" key="3">
    <source>
        <dbReference type="EMBL" id="MBS8266453.1"/>
    </source>
</evidence>
<keyword evidence="1" id="KW-0472">Membrane</keyword>
<keyword evidence="4" id="KW-1185">Reference proteome</keyword>
<feature type="domain" description="DUF4179" evidence="2">
    <location>
        <begin position="248"/>
        <end position="333"/>
    </location>
</feature>
<protein>
    <submittedName>
        <fullName evidence="3">DUF4179 domain-containing protein</fullName>
    </submittedName>
</protein>
<dbReference type="Gene3D" id="1.10.10.10">
    <property type="entry name" value="Winged helix-like DNA-binding domain superfamily/Winged helix DNA-binding domain"/>
    <property type="match status" value="1"/>
</dbReference>
<sequence>MSLIPAKMDAITITTVQEKGIDSVVDWFDRHKQSFYALGWFYLRNQQQMEELFYRSIIKVHKELPRYKNDVSFALWVTSIFIDNCRELSQDKVLPVSEGMEPHENLFKALDQLEDDEKEAMVLTYGTGFSQEEAAHFLRFSADKMKELLFSGIQSVRTQLYGSTFNGCREYHKSYLDYLEKSMDRPEKIEFEMHIYDCRECQEDLATFQDVTLMLNHADWMNDWPVPEHFMENIKERLAEKEKDRQQKSKKRKKMALFFASVFVFIFGIGFFTGAFANVYYGWTEEDEQLRAFLQQGLGQRMNLEAESDGIKIKIKGVVADDFQTLVFYEIEDINEDKQYAMNYGDGLFVENESEIMSQESYPRYYLPDLDAEMNKKEKNVFYGKLGMRPLDEDNGIIKLKIERILELIPEDPSSRIGFGNRSNGFKMGEWNFEVPVTKQPSIEYELDKTSEIEGVQVRFDKLTIAPTATILHYGIHTGEPEKRMEFISFGDLEVNNKKVKTDRYGGFYPESRFDMDWHGFQTHFDPIFGEKPKEVKVQFASAYFTIEDDKSIDLDVNAKYPQTFEYAGSTISIDKMEVGQPTTIVISNHENREYESLHLNVVGENEGDIHPMSMDSKSILVDKNGVEYDPMSGPIEYEKLEQPRHFITEQTIRLEGNKIIPKRLDIYGYNTTKYLDDVVEISVK</sequence>
<evidence type="ECO:0000256" key="1">
    <source>
        <dbReference type="SAM" id="Phobius"/>
    </source>
</evidence>
<dbReference type="InterPro" id="IPR036388">
    <property type="entry name" value="WH-like_DNA-bd_sf"/>
</dbReference>
<feature type="transmembrane region" description="Helical" evidence="1">
    <location>
        <begin position="255"/>
        <end position="283"/>
    </location>
</feature>
<organism evidence="3 4">
    <name type="scientific">Mesobacillus boroniphilus</name>
    <dbReference type="NCBI Taxonomy" id="308892"/>
    <lineage>
        <taxon>Bacteria</taxon>
        <taxon>Bacillati</taxon>
        <taxon>Bacillota</taxon>
        <taxon>Bacilli</taxon>
        <taxon>Bacillales</taxon>
        <taxon>Bacillaceae</taxon>
        <taxon>Mesobacillus</taxon>
    </lineage>
</organism>
<dbReference type="InterPro" id="IPR013325">
    <property type="entry name" value="RNA_pol_sigma_r2"/>
</dbReference>
<keyword evidence="1" id="KW-1133">Transmembrane helix</keyword>
<accession>A0A944GXX5</accession>
<dbReference type="EMBL" id="QTKX01000003">
    <property type="protein sequence ID" value="MBS8266453.1"/>
    <property type="molecule type" value="Genomic_DNA"/>
</dbReference>
<dbReference type="GO" id="GO:0003700">
    <property type="term" value="F:DNA-binding transcription factor activity"/>
    <property type="evidence" value="ECO:0007669"/>
    <property type="project" value="InterPro"/>
</dbReference>
<comment type="caution">
    <text evidence="3">The sequence shown here is derived from an EMBL/GenBank/DDBJ whole genome shotgun (WGS) entry which is preliminary data.</text>
</comment>
<dbReference type="Pfam" id="PF13786">
    <property type="entry name" value="DUF4179"/>
    <property type="match status" value="1"/>
</dbReference>
<dbReference type="InterPro" id="IPR025436">
    <property type="entry name" value="DUF4179"/>
</dbReference>
<dbReference type="AlphaFoldDB" id="A0A944GXX5"/>
<proteinExistence type="predicted"/>
<dbReference type="InterPro" id="IPR013324">
    <property type="entry name" value="RNA_pol_sigma_r3/r4-like"/>
</dbReference>
<dbReference type="GO" id="GO:0006352">
    <property type="term" value="P:DNA-templated transcription initiation"/>
    <property type="evidence" value="ECO:0007669"/>
    <property type="project" value="InterPro"/>
</dbReference>
<evidence type="ECO:0000259" key="2">
    <source>
        <dbReference type="Pfam" id="PF13786"/>
    </source>
</evidence>
<keyword evidence="1" id="KW-0812">Transmembrane</keyword>
<evidence type="ECO:0000313" key="4">
    <source>
        <dbReference type="Proteomes" id="UP000761411"/>
    </source>
</evidence>
<dbReference type="Gene3D" id="2.60.40.1630">
    <property type="entry name" value="bacillus anthracis domain"/>
    <property type="match status" value="1"/>
</dbReference>
<dbReference type="SUPFAM" id="SSF88659">
    <property type="entry name" value="Sigma3 and sigma4 domains of RNA polymerase sigma factors"/>
    <property type="match status" value="1"/>
</dbReference>
<dbReference type="RefSeq" id="WP_213371774.1">
    <property type="nucleotide sequence ID" value="NZ_QTKX01000003.1"/>
</dbReference>
<reference evidence="3 4" key="1">
    <citation type="journal article" date="2021" name="Microorganisms">
        <title>Bacterial Dimethylsulfoniopropionate Biosynthesis in the East China Sea.</title>
        <authorList>
            <person name="Liu J."/>
            <person name="Zhang Y."/>
            <person name="Liu J."/>
            <person name="Zhong H."/>
            <person name="Williams B.T."/>
            <person name="Zheng Y."/>
            <person name="Curson A.R.J."/>
            <person name="Sun C."/>
            <person name="Sun H."/>
            <person name="Song D."/>
            <person name="Wagner Mackenzie B."/>
            <person name="Bermejo Martinez A."/>
            <person name="Todd J.D."/>
            <person name="Zhang X.H."/>
        </authorList>
    </citation>
    <scope>NUCLEOTIDE SEQUENCE [LARGE SCALE GENOMIC DNA]</scope>
    <source>
        <strain evidence="3 4">ESS08</strain>
    </source>
</reference>
<name>A0A944GXX5_9BACI</name>
<gene>
    <name evidence="3" type="ORF">DYI25_18695</name>
</gene>
<dbReference type="SUPFAM" id="SSF88946">
    <property type="entry name" value="Sigma2 domain of RNA polymerase sigma factors"/>
    <property type="match status" value="1"/>
</dbReference>